<accession>A0A0G4E8N3</accession>
<proteinExistence type="predicted"/>
<gene>
    <name evidence="2" type="ORF">Vbra_10874</name>
</gene>
<name>A0A0G4E8N3_VITBC</name>
<dbReference type="VEuPathDB" id="CryptoDB:Vbra_10874"/>
<dbReference type="EMBL" id="CDMY01000013">
    <property type="protein sequence ID" value="CEL91722.1"/>
    <property type="molecule type" value="Genomic_DNA"/>
</dbReference>
<feature type="region of interest" description="Disordered" evidence="1">
    <location>
        <begin position="1"/>
        <end position="23"/>
    </location>
</feature>
<feature type="compositionally biased region" description="Low complexity" evidence="1">
    <location>
        <begin position="8"/>
        <end position="19"/>
    </location>
</feature>
<evidence type="ECO:0000313" key="3">
    <source>
        <dbReference type="Proteomes" id="UP000041254"/>
    </source>
</evidence>
<reference evidence="2 3" key="1">
    <citation type="submission" date="2014-11" db="EMBL/GenBank/DDBJ databases">
        <authorList>
            <person name="Zhu J."/>
            <person name="Qi W."/>
            <person name="Song R."/>
        </authorList>
    </citation>
    <scope>NUCLEOTIDE SEQUENCE [LARGE SCALE GENOMIC DNA]</scope>
</reference>
<dbReference type="AlphaFoldDB" id="A0A0G4E8N3"/>
<dbReference type="InParanoid" id="A0A0G4E8N3"/>
<keyword evidence="3" id="KW-1185">Reference proteome</keyword>
<protein>
    <submittedName>
        <fullName evidence="2">Uncharacterized protein</fullName>
    </submittedName>
</protein>
<organism evidence="2 3">
    <name type="scientific">Vitrella brassicaformis (strain CCMP3155)</name>
    <dbReference type="NCBI Taxonomy" id="1169540"/>
    <lineage>
        <taxon>Eukaryota</taxon>
        <taxon>Sar</taxon>
        <taxon>Alveolata</taxon>
        <taxon>Colpodellida</taxon>
        <taxon>Vitrellaceae</taxon>
        <taxon>Vitrella</taxon>
    </lineage>
</organism>
<dbReference type="PhylomeDB" id="A0A0G4E8N3"/>
<evidence type="ECO:0000313" key="2">
    <source>
        <dbReference type="EMBL" id="CEL91722.1"/>
    </source>
</evidence>
<evidence type="ECO:0000256" key="1">
    <source>
        <dbReference type="SAM" id="MobiDB-lite"/>
    </source>
</evidence>
<sequence>MMDTDNPQQQHQQQQQQQQATPSHSIDLEAFAQRFGQVPAVVAYVFSFLSLHLVAALPQRLWRHVGSQITRLVMDTHDTAERRFWWGLSFNDAFEWGRRLTGLESIVVRCPSGFRSNLGYTHYGYLERIATGQQAGSTLESIEYSKSGSRIHVDEEEDQMIMAAEQRPASFPPPLNPPPTLTALTSMTIRRYRLSYPGGGRHWRLPSLERLHIVGMVGRETLGGLVATARRLKELHVDCHPDAMAESLAQIPTAAAGQPGLLSQLEDIGTLTMPKIRAAGLQRLQAVLVDRGCRSIKKLSIKIEESCIDIGSCIDSRIFKTLSAIEALTRTVCVRPDIPVDILVVSEFEDDDGFDLGLLCKVPTRPAPSPFVQNRLQQLAAASHSVCFIVRAHYLTIPGPLDTPSPAGRSLAQCLTFSRAESVVVKDMEGCEPNPDADQPDPVVFDSMPPNAFPAASLLFVDSSKGLEIGRRLVTKMPVLKRIKLWGPTEQAVAVLQALGGERELESFHAGYEKGVGEGVPEDLRDGDAAGEFGIACVKSLLKIRGIKKLTFEPVPSDAFQRLVEERTHGDTIEGIEGRFDISWTGEYDDDELTLQRLDA</sequence>
<dbReference type="Proteomes" id="UP000041254">
    <property type="component" value="Unassembled WGS sequence"/>
</dbReference>